<evidence type="ECO:0000313" key="2">
    <source>
        <dbReference type="EMBL" id="MTD33633.1"/>
    </source>
</evidence>
<dbReference type="AlphaFoldDB" id="A0A844GB27"/>
<sequence length="186" mass="19901">MRLYNLKYWFWWCAALSVPATVQAVGWYQSRGPLKAALLGVAMGAVNGFGGGTMLWIVLTAPVVWAADFLQKGSSRKVAYLKGFAWYGVALGLGYLFVRGMMDPDTNHAIGLVLGVIQPICLTCAVLAGVLDRVAGRNAPPVDGPIHTFGADGKRIKTTPHASMEALTWVLPVLGGVVVMIMLVAR</sequence>
<dbReference type="RefSeq" id="WP_230370682.1">
    <property type="nucleotide sequence ID" value="NZ_WLYX01000001.1"/>
</dbReference>
<reference evidence="2 3" key="1">
    <citation type="submission" date="2019-11" db="EMBL/GenBank/DDBJ databases">
        <title>Draft genome sequence of Paludibacterium sp. dN18-1.</title>
        <authorList>
            <person name="Im W.-T."/>
        </authorList>
    </citation>
    <scope>NUCLEOTIDE SEQUENCE [LARGE SCALE GENOMIC DNA]</scope>
    <source>
        <strain evidence="3">dN 18-1</strain>
    </source>
</reference>
<proteinExistence type="predicted"/>
<feature type="transmembrane region" description="Helical" evidence="1">
    <location>
        <begin position="110"/>
        <end position="131"/>
    </location>
</feature>
<keyword evidence="1" id="KW-0472">Membrane</keyword>
<keyword evidence="3" id="KW-1185">Reference proteome</keyword>
<keyword evidence="1" id="KW-0812">Transmembrane</keyword>
<protein>
    <submittedName>
        <fullName evidence="2">Uncharacterized protein</fullName>
    </submittedName>
</protein>
<dbReference type="Proteomes" id="UP000446658">
    <property type="component" value="Unassembled WGS sequence"/>
</dbReference>
<accession>A0A844GB27</accession>
<feature type="transmembrane region" description="Helical" evidence="1">
    <location>
        <begin position="79"/>
        <end position="98"/>
    </location>
</feature>
<comment type="caution">
    <text evidence="2">The sequence shown here is derived from an EMBL/GenBank/DDBJ whole genome shotgun (WGS) entry which is preliminary data.</text>
</comment>
<dbReference type="EMBL" id="WLYX01000001">
    <property type="protein sequence ID" value="MTD33633.1"/>
    <property type="molecule type" value="Genomic_DNA"/>
</dbReference>
<organism evidence="2 3">
    <name type="scientific">Paludibacterium denitrificans</name>
    <dbReference type="NCBI Taxonomy" id="2675226"/>
    <lineage>
        <taxon>Bacteria</taxon>
        <taxon>Pseudomonadati</taxon>
        <taxon>Pseudomonadota</taxon>
        <taxon>Betaproteobacteria</taxon>
        <taxon>Neisseriales</taxon>
        <taxon>Chromobacteriaceae</taxon>
        <taxon>Paludibacterium</taxon>
    </lineage>
</organism>
<gene>
    <name evidence="2" type="ORF">GKE73_13005</name>
</gene>
<evidence type="ECO:0000256" key="1">
    <source>
        <dbReference type="SAM" id="Phobius"/>
    </source>
</evidence>
<keyword evidence="1" id="KW-1133">Transmembrane helix</keyword>
<evidence type="ECO:0000313" key="3">
    <source>
        <dbReference type="Proteomes" id="UP000446658"/>
    </source>
</evidence>
<feature type="transmembrane region" description="Helical" evidence="1">
    <location>
        <begin position="48"/>
        <end position="67"/>
    </location>
</feature>
<feature type="transmembrane region" description="Helical" evidence="1">
    <location>
        <begin position="166"/>
        <end position="185"/>
    </location>
</feature>
<name>A0A844GB27_9NEIS</name>